<proteinExistence type="predicted"/>
<protein>
    <submittedName>
        <fullName evidence="1">Uncharacterized protein</fullName>
    </submittedName>
</protein>
<dbReference type="AlphaFoldDB" id="A0A562QS04"/>
<dbReference type="OrthoDB" id="8140446at2"/>
<dbReference type="EMBL" id="VLLA01000039">
    <property type="protein sequence ID" value="TWI59529.1"/>
    <property type="molecule type" value="Genomic_DNA"/>
</dbReference>
<evidence type="ECO:0000313" key="2">
    <source>
        <dbReference type="Proteomes" id="UP000316291"/>
    </source>
</evidence>
<comment type="caution">
    <text evidence="1">The sequence shown here is derived from an EMBL/GenBank/DDBJ whole genome shotgun (WGS) entry which is preliminary data.</text>
</comment>
<gene>
    <name evidence="1" type="ORF">IQ16_07984</name>
</gene>
<sequence>MARIIRMTPLSGGDRKHYARELARTERLHAELEVRMTAAYEAAHRLACEEWNARRFLGGEADPSPTIAAAIQAGFMLLEVKCGACRHFERVSLPDLVWPREKPIHTLAKVLFCQECRVGSGATRRPNLICLCVPGTQTEPPKTPARKQGARGS</sequence>
<name>A0A562QS04_9BRAD</name>
<evidence type="ECO:0000313" key="1">
    <source>
        <dbReference type="EMBL" id="TWI59529.1"/>
    </source>
</evidence>
<accession>A0A562QS04</accession>
<keyword evidence="2" id="KW-1185">Reference proteome</keyword>
<reference evidence="1 2" key="1">
    <citation type="journal article" date="2015" name="Stand. Genomic Sci.">
        <title>Genomic Encyclopedia of Bacterial and Archaeal Type Strains, Phase III: the genomes of soil and plant-associated and newly described type strains.</title>
        <authorList>
            <person name="Whitman W.B."/>
            <person name="Woyke T."/>
            <person name="Klenk H.P."/>
            <person name="Zhou Y."/>
            <person name="Lilburn T.G."/>
            <person name="Beck B.J."/>
            <person name="De Vos P."/>
            <person name="Vandamme P."/>
            <person name="Eisen J.A."/>
            <person name="Garrity G."/>
            <person name="Hugenholtz P."/>
            <person name="Kyrpides N.C."/>
        </authorList>
    </citation>
    <scope>NUCLEOTIDE SEQUENCE [LARGE SCALE GENOMIC DNA]</scope>
    <source>
        <strain evidence="1 2">CGMCC 1.10948</strain>
    </source>
</reference>
<dbReference type="Proteomes" id="UP000316291">
    <property type="component" value="Unassembled WGS sequence"/>
</dbReference>
<organism evidence="1 2">
    <name type="scientific">Bradyrhizobium huanghuaihaiense</name>
    <dbReference type="NCBI Taxonomy" id="990078"/>
    <lineage>
        <taxon>Bacteria</taxon>
        <taxon>Pseudomonadati</taxon>
        <taxon>Pseudomonadota</taxon>
        <taxon>Alphaproteobacteria</taxon>
        <taxon>Hyphomicrobiales</taxon>
        <taxon>Nitrobacteraceae</taxon>
        <taxon>Bradyrhizobium</taxon>
    </lineage>
</organism>
<dbReference type="RefSeq" id="WP_051000400.1">
    <property type="nucleotide sequence ID" value="NZ_VLLA01000039.1"/>
</dbReference>